<accession>A0ABY3RYD4</accession>
<evidence type="ECO:0000256" key="5">
    <source>
        <dbReference type="ARBA" id="ARBA00023136"/>
    </source>
</evidence>
<feature type="transmembrane region" description="Helical" evidence="7">
    <location>
        <begin position="48"/>
        <end position="72"/>
    </location>
</feature>
<feature type="transmembrane region" description="Helical" evidence="7">
    <location>
        <begin position="267"/>
        <end position="295"/>
    </location>
</feature>
<evidence type="ECO:0000256" key="4">
    <source>
        <dbReference type="ARBA" id="ARBA00022989"/>
    </source>
</evidence>
<feature type="transmembrane region" description="Helical" evidence="7">
    <location>
        <begin position="205"/>
        <end position="226"/>
    </location>
</feature>
<feature type="transmembrane region" description="Helical" evidence="7">
    <location>
        <begin position="233"/>
        <end position="255"/>
    </location>
</feature>
<dbReference type="PIRSF" id="PIRSF035875">
    <property type="entry name" value="RNase_BN"/>
    <property type="match status" value="1"/>
</dbReference>
<keyword evidence="3 7" id="KW-0812">Transmembrane</keyword>
<feature type="region of interest" description="Disordered" evidence="6">
    <location>
        <begin position="328"/>
        <end position="361"/>
    </location>
</feature>
<comment type="subcellular location">
    <subcellularLocation>
        <location evidence="1">Cell membrane</location>
        <topology evidence="1">Multi-pass membrane protein</topology>
    </subcellularLocation>
</comment>
<evidence type="ECO:0000313" key="9">
    <source>
        <dbReference type="Proteomes" id="UP001199642"/>
    </source>
</evidence>
<keyword evidence="2" id="KW-1003">Cell membrane</keyword>
<evidence type="ECO:0000313" key="8">
    <source>
        <dbReference type="EMBL" id="UGS27979.1"/>
    </source>
</evidence>
<sequence length="361" mass="37320">MDATPEAERQNPFARAIQTVIAFALRRRAVRAALLYIERRGPVLADSITYRALFSVFAAVLLGFSIAGLWLAGNPEAFRALVAAVDSAIPGLVGPDGIVDAEAITAPTGLTLTGIASLVALVGAALGAIGALRTALRSLAGTVGDDVFWLWVILRNLALAIGIALAVAVTAFLTVTGGSGIRALTGALGAEDSPAAVWAERALDILIILVMDTLLVAALFVVLSGVRASARALWSGALLGGLGLLVLQQLSGLFIGGARANPLLASFAALIALLIWLNLSAQVVLYAGAFIITAVEDQDDATAGRPRTFEERRLERAERMLRAAQEERDAASAAVQKAEPSADAAVTAKGRSRSAAGTRPT</sequence>
<dbReference type="RefSeq" id="WP_067245080.1">
    <property type="nucleotide sequence ID" value="NZ_CP082781.1"/>
</dbReference>
<keyword evidence="4 7" id="KW-1133">Transmembrane helix</keyword>
<dbReference type="EMBL" id="CP082781">
    <property type="protein sequence ID" value="UGS27979.1"/>
    <property type="molecule type" value="Genomic_DNA"/>
</dbReference>
<evidence type="ECO:0000256" key="6">
    <source>
        <dbReference type="SAM" id="MobiDB-lite"/>
    </source>
</evidence>
<proteinExistence type="predicted"/>
<feature type="transmembrane region" description="Helical" evidence="7">
    <location>
        <begin position="115"/>
        <end position="136"/>
    </location>
</feature>
<dbReference type="PANTHER" id="PTHR30213">
    <property type="entry name" value="INNER MEMBRANE PROTEIN YHJD"/>
    <property type="match status" value="1"/>
</dbReference>
<reference evidence="8 9" key="1">
    <citation type="submission" date="2023-01" db="EMBL/GenBank/DDBJ databases">
        <title>Characterization of estradiol degrading bacteria Microbacterium sp. MZT7 and reveal degrading genes through genome analysis.</title>
        <authorList>
            <person name="Hao P."/>
            <person name="Gao Y."/>
        </authorList>
    </citation>
    <scope>NUCLEOTIDE SEQUENCE [LARGE SCALE GENOMIC DNA]</scope>
    <source>
        <strain evidence="8 9">MZT7</strain>
    </source>
</reference>
<dbReference type="Proteomes" id="UP001199642">
    <property type="component" value="Chromosome"/>
</dbReference>
<dbReference type="PANTHER" id="PTHR30213:SF1">
    <property type="entry name" value="INNER MEMBRANE PROTEIN YHJD"/>
    <property type="match status" value="1"/>
</dbReference>
<evidence type="ECO:0000256" key="2">
    <source>
        <dbReference type="ARBA" id="ARBA00022475"/>
    </source>
</evidence>
<evidence type="ECO:0000256" key="1">
    <source>
        <dbReference type="ARBA" id="ARBA00004651"/>
    </source>
</evidence>
<gene>
    <name evidence="8" type="ORF">K8F61_07400</name>
</gene>
<dbReference type="InterPro" id="IPR017039">
    <property type="entry name" value="Virul_fac_BrkB"/>
</dbReference>
<feature type="transmembrane region" description="Helical" evidence="7">
    <location>
        <begin position="148"/>
        <end position="173"/>
    </location>
</feature>
<keyword evidence="5 7" id="KW-0472">Membrane</keyword>
<dbReference type="Pfam" id="PF03631">
    <property type="entry name" value="Virul_fac_BrkB"/>
    <property type="match status" value="1"/>
</dbReference>
<evidence type="ECO:0000256" key="3">
    <source>
        <dbReference type="ARBA" id="ARBA00022692"/>
    </source>
</evidence>
<evidence type="ECO:0000256" key="7">
    <source>
        <dbReference type="SAM" id="Phobius"/>
    </source>
</evidence>
<protein>
    <submittedName>
        <fullName evidence="8">YihY/virulence factor BrkB family protein</fullName>
    </submittedName>
</protein>
<organism evidence="8 9">
    <name type="scientific">Microbacterium resistens</name>
    <dbReference type="NCBI Taxonomy" id="156977"/>
    <lineage>
        <taxon>Bacteria</taxon>
        <taxon>Bacillati</taxon>
        <taxon>Actinomycetota</taxon>
        <taxon>Actinomycetes</taxon>
        <taxon>Micrococcales</taxon>
        <taxon>Microbacteriaceae</taxon>
        <taxon>Microbacterium</taxon>
    </lineage>
</organism>
<keyword evidence="9" id="KW-1185">Reference proteome</keyword>
<name>A0ABY3RYD4_9MICO</name>